<reference evidence="8 11" key="2">
    <citation type="submission" date="2019-04" db="EMBL/GenBank/DDBJ databases">
        <title>Isolation and culture of sulfate reducing bacteria from the cold seep of the South China Sea.</title>
        <authorList>
            <person name="Sun C."/>
            <person name="Liu R."/>
        </authorList>
    </citation>
    <scope>NUCLEOTIDE SEQUENCE [LARGE SCALE GENOMIC DNA]</scope>
    <source>
        <strain evidence="8 11">CS1</strain>
    </source>
</reference>
<dbReference type="InterPro" id="IPR002197">
    <property type="entry name" value="HTH_Fis"/>
</dbReference>
<dbReference type="PROSITE" id="PS00676">
    <property type="entry name" value="SIGMA54_INTERACT_2"/>
    <property type="match status" value="1"/>
</dbReference>
<dbReference type="GO" id="GO:0043565">
    <property type="term" value="F:sequence-specific DNA binding"/>
    <property type="evidence" value="ECO:0007669"/>
    <property type="project" value="InterPro"/>
</dbReference>
<dbReference type="InterPro" id="IPR003593">
    <property type="entry name" value="AAA+_ATPase"/>
</dbReference>
<dbReference type="InterPro" id="IPR025944">
    <property type="entry name" value="Sigma_54_int_dom_CS"/>
</dbReference>
<dbReference type="InterPro" id="IPR013656">
    <property type="entry name" value="PAS_4"/>
</dbReference>
<keyword evidence="3" id="KW-0805">Transcription regulation</keyword>
<dbReference type="Pfam" id="PF08448">
    <property type="entry name" value="PAS_4"/>
    <property type="match status" value="1"/>
</dbReference>
<dbReference type="Gene3D" id="1.10.8.60">
    <property type="match status" value="1"/>
</dbReference>
<protein>
    <submittedName>
        <fullName evidence="8">PAS domain-containing protein</fullName>
    </submittedName>
    <submittedName>
        <fullName evidence="9">Sigma-54-dependent Fis family transcriptional regulator</fullName>
    </submittedName>
</protein>
<dbReference type="Gene3D" id="3.40.50.300">
    <property type="entry name" value="P-loop containing nucleotide triphosphate hydrolases"/>
    <property type="match status" value="1"/>
</dbReference>
<accession>A0A6P1ZLK2</accession>
<dbReference type="GO" id="GO:0006355">
    <property type="term" value="P:regulation of DNA-templated transcription"/>
    <property type="evidence" value="ECO:0007669"/>
    <property type="project" value="InterPro"/>
</dbReference>
<evidence type="ECO:0000256" key="1">
    <source>
        <dbReference type="ARBA" id="ARBA00022741"/>
    </source>
</evidence>
<dbReference type="EMBL" id="QMIF01000001">
    <property type="protein sequence ID" value="TVM36686.1"/>
    <property type="molecule type" value="Genomic_DNA"/>
</dbReference>
<dbReference type="Pfam" id="PF02954">
    <property type="entry name" value="HTH_8"/>
    <property type="match status" value="1"/>
</dbReference>
<dbReference type="PROSITE" id="PS50113">
    <property type="entry name" value="PAC"/>
    <property type="match status" value="1"/>
</dbReference>
<dbReference type="InterPro" id="IPR027417">
    <property type="entry name" value="P-loop_NTPase"/>
</dbReference>
<reference evidence="9 10" key="1">
    <citation type="submission" date="2018-06" db="EMBL/GenBank/DDBJ databases">
        <title>Complete genome of Desulfovibrio marinus P48SEP.</title>
        <authorList>
            <person name="Crispim J.S."/>
            <person name="Vidigal P.M.P."/>
            <person name="Silva L.C.F."/>
            <person name="Araujo L.C."/>
            <person name="Laguardia C.N."/>
            <person name="Dias R.S."/>
            <person name="Sousa M.P."/>
            <person name="Paula S.O."/>
            <person name="Silva C."/>
        </authorList>
    </citation>
    <scope>NUCLEOTIDE SEQUENCE [LARGE SCALE GENOMIC DNA]</scope>
    <source>
        <strain evidence="9 10">P48SEP</strain>
    </source>
</reference>
<dbReference type="PANTHER" id="PTHR32071:SF113">
    <property type="entry name" value="ALGINATE BIOSYNTHESIS TRANSCRIPTIONAL REGULATORY PROTEIN ALGB"/>
    <property type="match status" value="1"/>
</dbReference>
<sequence>MSSEVPRKSLYEAAFECCGARLIARRLDGQILLANRAALDLWGVNKDRMLDSTMDELGLELPPFFPSGREMTLSLELPGGVMRQMEMEAAPMEHEGLPAALIVLRDLSPRLRSEQTLRMAALEIDRYRQTMETIIEHIPDAVIAAGPDLRVLKVNAPAGALCRQCSITTGTDIRALAEESDCPLYGPLQQALTSNRSVEEYRLSLDCGGDPQTVVCSAKPLTDKQGGLVGVVMVLRDISRLVDMEKRLDERMGFGPIVGKSALMRSIFARIEQFADVDATVLLTGESGTGKDLIAESIHATGPRAKGPLVKLNCAALSENLLESELFGHVRGAFTGAVTDKTGRIQAAEGGTLFLDEIGDISPHTQLRLLRFLESKEYERVGESHTRKADVRIIAATNANLTEGIREGRFRADLYYRLRVMILHVPPLKERTEDIPLLVDRFIKLFRGVHGKEIEGVTGEVMQLLLRYSWPGNVRELKHTIEHAFVVGEGGLIQRNHLPVEFREQTEREPAMSRSRRRDVTAEEIIGALEQTNWKKAPAARILGIGRTTLYMKMESMGIVDRRRARRG</sequence>
<dbReference type="Gene3D" id="1.10.10.60">
    <property type="entry name" value="Homeodomain-like"/>
    <property type="match status" value="1"/>
</dbReference>
<dbReference type="Pfam" id="PF13188">
    <property type="entry name" value="PAS_8"/>
    <property type="match status" value="1"/>
</dbReference>
<dbReference type="Gene3D" id="3.30.450.20">
    <property type="entry name" value="PAS domain"/>
    <property type="match status" value="1"/>
</dbReference>
<dbReference type="PROSITE" id="PS50045">
    <property type="entry name" value="SIGMA54_INTERACT_4"/>
    <property type="match status" value="1"/>
</dbReference>
<evidence type="ECO:0000313" key="8">
    <source>
        <dbReference type="EMBL" id="QJT08893.1"/>
    </source>
</evidence>
<keyword evidence="5" id="KW-0804">Transcription</keyword>
<evidence type="ECO:0000259" key="7">
    <source>
        <dbReference type="PROSITE" id="PS50113"/>
    </source>
</evidence>
<dbReference type="Proteomes" id="UP000434052">
    <property type="component" value="Unassembled WGS sequence"/>
</dbReference>
<gene>
    <name evidence="9" type="ORF">DQK91_01835</name>
    <name evidence="8" type="ORF">E8L03_08110</name>
</gene>
<dbReference type="InterPro" id="IPR002078">
    <property type="entry name" value="Sigma_54_int"/>
</dbReference>
<evidence type="ECO:0000313" key="9">
    <source>
        <dbReference type="EMBL" id="TVM36686.1"/>
    </source>
</evidence>
<dbReference type="PROSITE" id="PS00688">
    <property type="entry name" value="SIGMA54_INTERACT_3"/>
    <property type="match status" value="1"/>
</dbReference>
<dbReference type="GO" id="GO:0005524">
    <property type="term" value="F:ATP binding"/>
    <property type="evidence" value="ECO:0007669"/>
    <property type="project" value="UniProtKB-KW"/>
</dbReference>
<dbReference type="SMART" id="SM00091">
    <property type="entry name" value="PAS"/>
    <property type="match status" value="2"/>
</dbReference>
<dbReference type="InterPro" id="IPR035965">
    <property type="entry name" value="PAS-like_dom_sf"/>
</dbReference>
<evidence type="ECO:0000256" key="5">
    <source>
        <dbReference type="ARBA" id="ARBA00023163"/>
    </source>
</evidence>
<dbReference type="SUPFAM" id="SSF46689">
    <property type="entry name" value="Homeodomain-like"/>
    <property type="match status" value="1"/>
</dbReference>
<dbReference type="InterPro" id="IPR025943">
    <property type="entry name" value="Sigma_54_int_dom_ATP-bd_2"/>
</dbReference>
<keyword evidence="11" id="KW-1185">Reference proteome</keyword>
<dbReference type="SUPFAM" id="SSF52540">
    <property type="entry name" value="P-loop containing nucleoside triphosphate hydrolases"/>
    <property type="match status" value="1"/>
</dbReference>
<name>A0A6P1ZLK2_9BACT</name>
<dbReference type="InterPro" id="IPR058031">
    <property type="entry name" value="AAA_lid_NorR"/>
</dbReference>
<dbReference type="SMART" id="SM00382">
    <property type="entry name" value="AAA"/>
    <property type="match status" value="1"/>
</dbReference>
<dbReference type="FunFam" id="3.40.50.300:FF:000006">
    <property type="entry name" value="DNA-binding transcriptional regulator NtrC"/>
    <property type="match status" value="1"/>
</dbReference>
<evidence type="ECO:0000313" key="10">
    <source>
        <dbReference type="Proteomes" id="UP000434052"/>
    </source>
</evidence>
<keyword evidence="2" id="KW-0067">ATP-binding</keyword>
<dbReference type="AlphaFoldDB" id="A0A6P1ZLK2"/>
<dbReference type="RefSeq" id="WP_144233733.1">
    <property type="nucleotide sequence ID" value="NZ_CP039543.1"/>
</dbReference>
<dbReference type="CDD" id="cd00009">
    <property type="entry name" value="AAA"/>
    <property type="match status" value="1"/>
</dbReference>
<evidence type="ECO:0000256" key="2">
    <source>
        <dbReference type="ARBA" id="ARBA00022840"/>
    </source>
</evidence>
<dbReference type="PROSITE" id="PS00675">
    <property type="entry name" value="SIGMA54_INTERACT_1"/>
    <property type="match status" value="1"/>
</dbReference>
<keyword evidence="4" id="KW-0238">DNA-binding</keyword>
<dbReference type="OrthoDB" id="9763792at2"/>
<dbReference type="PRINTS" id="PR01590">
    <property type="entry name" value="HTHFIS"/>
</dbReference>
<evidence type="ECO:0000256" key="3">
    <source>
        <dbReference type="ARBA" id="ARBA00023015"/>
    </source>
</evidence>
<dbReference type="Proteomes" id="UP000503251">
    <property type="component" value="Chromosome"/>
</dbReference>
<keyword evidence="1" id="KW-0547">Nucleotide-binding</keyword>
<feature type="domain" description="PAC" evidence="7">
    <location>
        <begin position="197"/>
        <end position="250"/>
    </location>
</feature>
<dbReference type="InterPro" id="IPR009057">
    <property type="entry name" value="Homeodomain-like_sf"/>
</dbReference>
<evidence type="ECO:0000256" key="4">
    <source>
        <dbReference type="ARBA" id="ARBA00023125"/>
    </source>
</evidence>
<dbReference type="EMBL" id="CP039543">
    <property type="protein sequence ID" value="QJT08893.1"/>
    <property type="molecule type" value="Genomic_DNA"/>
</dbReference>
<dbReference type="InterPro" id="IPR000700">
    <property type="entry name" value="PAS-assoc_C"/>
</dbReference>
<proteinExistence type="predicted"/>
<organism evidence="9 10">
    <name type="scientific">Oceanidesulfovibrio marinus</name>
    <dbReference type="NCBI Taxonomy" id="370038"/>
    <lineage>
        <taxon>Bacteria</taxon>
        <taxon>Pseudomonadati</taxon>
        <taxon>Thermodesulfobacteriota</taxon>
        <taxon>Desulfovibrionia</taxon>
        <taxon>Desulfovibrionales</taxon>
        <taxon>Desulfovibrionaceae</taxon>
        <taxon>Oceanidesulfovibrio</taxon>
    </lineage>
</organism>
<dbReference type="Pfam" id="PF00158">
    <property type="entry name" value="Sigma54_activat"/>
    <property type="match status" value="1"/>
</dbReference>
<feature type="domain" description="Sigma-54 factor interaction" evidence="6">
    <location>
        <begin position="257"/>
        <end position="486"/>
    </location>
</feature>
<evidence type="ECO:0000259" key="6">
    <source>
        <dbReference type="PROSITE" id="PS50045"/>
    </source>
</evidence>
<dbReference type="Pfam" id="PF25601">
    <property type="entry name" value="AAA_lid_14"/>
    <property type="match status" value="1"/>
</dbReference>
<dbReference type="SUPFAM" id="SSF55785">
    <property type="entry name" value="PYP-like sensor domain (PAS domain)"/>
    <property type="match status" value="2"/>
</dbReference>
<dbReference type="PANTHER" id="PTHR32071">
    <property type="entry name" value="TRANSCRIPTIONAL REGULATORY PROTEIN"/>
    <property type="match status" value="1"/>
</dbReference>
<evidence type="ECO:0000313" key="11">
    <source>
        <dbReference type="Proteomes" id="UP000503251"/>
    </source>
</evidence>
<dbReference type="InterPro" id="IPR025662">
    <property type="entry name" value="Sigma_54_int_dom_ATP-bd_1"/>
</dbReference>
<dbReference type="InterPro" id="IPR000014">
    <property type="entry name" value="PAS"/>
</dbReference>